<dbReference type="Proteomes" id="UP000746471">
    <property type="component" value="Unassembled WGS sequence"/>
</dbReference>
<feature type="chain" id="PRO_5046898104" description="Antigen I/II N-terminal domain-containing protein" evidence="2">
    <location>
        <begin position="18"/>
        <end position="223"/>
    </location>
</feature>
<proteinExistence type="predicted"/>
<feature type="region of interest" description="Disordered" evidence="1">
    <location>
        <begin position="23"/>
        <end position="56"/>
    </location>
</feature>
<accession>A0ABS5PVZ8</accession>
<keyword evidence="2" id="KW-0732">Signal</keyword>
<evidence type="ECO:0000313" key="3">
    <source>
        <dbReference type="EMBL" id="MBS7528769.1"/>
    </source>
</evidence>
<organism evidence="3 4">
    <name type="scientific">Fusibacter paucivorans</name>
    <dbReference type="NCBI Taxonomy" id="76009"/>
    <lineage>
        <taxon>Bacteria</taxon>
        <taxon>Bacillati</taxon>
        <taxon>Bacillota</taxon>
        <taxon>Clostridia</taxon>
        <taxon>Eubacteriales</taxon>
        <taxon>Eubacteriales Family XII. Incertae Sedis</taxon>
        <taxon>Fusibacter</taxon>
    </lineage>
</organism>
<keyword evidence="4" id="KW-1185">Reference proteome</keyword>
<gene>
    <name evidence="3" type="ORF">KHM83_19055</name>
</gene>
<evidence type="ECO:0000256" key="2">
    <source>
        <dbReference type="SAM" id="SignalP"/>
    </source>
</evidence>
<dbReference type="PROSITE" id="PS51257">
    <property type="entry name" value="PROKAR_LIPOPROTEIN"/>
    <property type="match status" value="1"/>
</dbReference>
<evidence type="ECO:0000256" key="1">
    <source>
        <dbReference type="SAM" id="MobiDB-lite"/>
    </source>
</evidence>
<comment type="caution">
    <text evidence="3">The sequence shown here is derived from an EMBL/GenBank/DDBJ whole genome shotgun (WGS) entry which is preliminary data.</text>
</comment>
<reference evidence="3 4" key="1">
    <citation type="submission" date="2021-05" db="EMBL/GenBank/DDBJ databases">
        <title>Fusibacter ferrireducens sp. nov., an anaerobic, sulfur- and Fe-reducing bacterium isolated from the mangrove sediment.</title>
        <authorList>
            <person name="Qiu D."/>
        </authorList>
    </citation>
    <scope>NUCLEOTIDE SEQUENCE [LARGE SCALE GENOMIC DNA]</scope>
    <source>
        <strain evidence="3 4">DSM 12116</strain>
    </source>
</reference>
<dbReference type="EMBL" id="JAHBCL010000059">
    <property type="protein sequence ID" value="MBS7528769.1"/>
    <property type="molecule type" value="Genomic_DNA"/>
</dbReference>
<feature type="signal peptide" evidence="2">
    <location>
        <begin position="1"/>
        <end position="17"/>
    </location>
</feature>
<dbReference type="RefSeq" id="WP_213238623.1">
    <property type="nucleotide sequence ID" value="NZ_JAHBCL010000059.1"/>
</dbReference>
<protein>
    <recommendedName>
        <fullName evidence="5">Antigen I/II N-terminal domain-containing protein</fullName>
    </recommendedName>
</protein>
<evidence type="ECO:0008006" key="5">
    <source>
        <dbReference type="Google" id="ProtNLM"/>
    </source>
</evidence>
<evidence type="ECO:0000313" key="4">
    <source>
        <dbReference type="Proteomes" id="UP000746471"/>
    </source>
</evidence>
<sequence>MKIKLLAMMMTLTLVLAGCSTSAPNDGIQEEPDNQTEATVESSESEHESADEQLESENELEALEAIGEIKTEEGLFEVELTFPSQFVGEATQETLNETAKENGFKSITLNEDGSATYVMTKKKYDAFIAETKLSFETALDEMVGSEDFPSIVSIEANDNFTEFVVVTKNETLSLAESFSSMSFYIMGGIYSIFDGEEVDNINVKFINEDSGEIISESNSSEMN</sequence>
<name>A0ABS5PVZ8_9FIRM</name>